<accession>F8QD22</accession>
<evidence type="ECO:0000313" key="1">
    <source>
        <dbReference type="EMBL" id="EGN94037.1"/>
    </source>
</evidence>
<reference evidence="2" key="1">
    <citation type="journal article" date="2011" name="Science">
        <title>The plant cell wall-decomposing machinery underlies the functional diversity of forest fungi.</title>
        <authorList>
            <person name="Eastwood D.C."/>
            <person name="Floudas D."/>
            <person name="Binder M."/>
            <person name="Majcherczyk A."/>
            <person name="Schneider P."/>
            <person name="Aerts A."/>
            <person name="Asiegbu F.O."/>
            <person name="Baker S.E."/>
            <person name="Barry K."/>
            <person name="Bendiksby M."/>
            <person name="Blumentritt M."/>
            <person name="Coutinho P.M."/>
            <person name="Cullen D."/>
            <person name="de Vries R.P."/>
            <person name="Gathman A."/>
            <person name="Goodell B."/>
            <person name="Henrissat B."/>
            <person name="Ihrmark K."/>
            <person name="Kauserud H."/>
            <person name="Kohler A."/>
            <person name="LaButti K."/>
            <person name="Lapidus A."/>
            <person name="Lavin J.L."/>
            <person name="Lee Y.-H."/>
            <person name="Lindquist E."/>
            <person name="Lilly W."/>
            <person name="Lucas S."/>
            <person name="Morin E."/>
            <person name="Murat C."/>
            <person name="Oguiza J.A."/>
            <person name="Park J."/>
            <person name="Pisabarro A.G."/>
            <person name="Riley R."/>
            <person name="Rosling A."/>
            <person name="Salamov A."/>
            <person name="Schmidt O."/>
            <person name="Schmutz J."/>
            <person name="Skrede I."/>
            <person name="Stenlid J."/>
            <person name="Wiebenga A."/>
            <person name="Xie X."/>
            <person name="Kuees U."/>
            <person name="Hibbett D.S."/>
            <person name="Hoffmeister D."/>
            <person name="Hoegberg N."/>
            <person name="Martin F."/>
            <person name="Grigoriev I.V."/>
            <person name="Watkinson S.C."/>
        </authorList>
    </citation>
    <scope>NUCLEOTIDE SEQUENCE [LARGE SCALE GENOMIC DNA]</scope>
    <source>
        <strain evidence="2">strain S7.3</strain>
    </source>
</reference>
<organism evidence="2">
    <name type="scientific">Serpula lacrymans var. lacrymans (strain S7.3)</name>
    <name type="common">Dry rot fungus</name>
    <dbReference type="NCBI Taxonomy" id="936435"/>
    <lineage>
        <taxon>Eukaryota</taxon>
        <taxon>Fungi</taxon>
        <taxon>Dikarya</taxon>
        <taxon>Basidiomycota</taxon>
        <taxon>Agaricomycotina</taxon>
        <taxon>Agaricomycetes</taxon>
        <taxon>Agaricomycetidae</taxon>
        <taxon>Boletales</taxon>
        <taxon>Coniophorineae</taxon>
        <taxon>Serpulaceae</taxon>
        <taxon>Serpula</taxon>
    </lineage>
</organism>
<keyword evidence="2" id="KW-1185">Reference proteome</keyword>
<protein>
    <submittedName>
        <fullName evidence="1">Uncharacterized protein</fullName>
    </submittedName>
</protein>
<proteinExistence type="predicted"/>
<dbReference type="EMBL" id="GL945490">
    <property type="protein sequence ID" value="EGN94037.1"/>
    <property type="molecule type" value="Genomic_DNA"/>
</dbReference>
<dbReference type="Proteomes" id="UP000008063">
    <property type="component" value="Unassembled WGS sequence"/>
</dbReference>
<dbReference type="InParanoid" id="F8QD22"/>
<dbReference type="HOGENOM" id="CLU_3051834_0_0_1"/>
<name>F8QD22_SERL3</name>
<sequence>MLCQKHLFSVRIIYRVIDLGTIRTHLEADVAEDGLFHIVLLLSTALWDENRTTH</sequence>
<evidence type="ECO:0000313" key="2">
    <source>
        <dbReference type="Proteomes" id="UP000008063"/>
    </source>
</evidence>
<gene>
    <name evidence="1" type="ORF">SERLA73DRAFT_126410</name>
</gene>
<dbReference type="AlphaFoldDB" id="F8QD22"/>